<organism evidence="1 2">
    <name type="scientific">Dallia pectoralis</name>
    <name type="common">Alaska blackfish</name>
    <dbReference type="NCBI Taxonomy" id="75939"/>
    <lineage>
        <taxon>Eukaryota</taxon>
        <taxon>Metazoa</taxon>
        <taxon>Chordata</taxon>
        <taxon>Craniata</taxon>
        <taxon>Vertebrata</taxon>
        <taxon>Euteleostomi</taxon>
        <taxon>Actinopterygii</taxon>
        <taxon>Neopterygii</taxon>
        <taxon>Teleostei</taxon>
        <taxon>Protacanthopterygii</taxon>
        <taxon>Esociformes</taxon>
        <taxon>Umbridae</taxon>
        <taxon>Dallia</taxon>
    </lineage>
</organism>
<evidence type="ECO:0000313" key="2">
    <source>
        <dbReference type="Proteomes" id="UP001157502"/>
    </source>
</evidence>
<dbReference type="EMBL" id="CM055737">
    <property type="protein sequence ID" value="KAJ8005955.1"/>
    <property type="molecule type" value="Genomic_DNA"/>
</dbReference>
<sequence>MGGGNVSPVPLHTAGHQCSVTRGTAYTSARVTLGGWEIYWVHPSLSPACLLSVKVPLRCLRYGAPEGGINRHSVRRTFVCSQQRQEESSKDVGVILSGVLEQGALSYSLTSDLTGTNGK</sequence>
<evidence type="ECO:0000313" key="1">
    <source>
        <dbReference type="EMBL" id="KAJ8005955.1"/>
    </source>
</evidence>
<gene>
    <name evidence="1" type="ORF">DPEC_G00123250</name>
</gene>
<proteinExistence type="predicted"/>
<reference evidence="1" key="1">
    <citation type="submission" date="2021-05" db="EMBL/GenBank/DDBJ databases">
        <authorList>
            <person name="Pan Q."/>
            <person name="Jouanno E."/>
            <person name="Zahm M."/>
            <person name="Klopp C."/>
            <person name="Cabau C."/>
            <person name="Louis A."/>
            <person name="Berthelot C."/>
            <person name="Parey E."/>
            <person name="Roest Crollius H."/>
            <person name="Montfort J."/>
            <person name="Robinson-Rechavi M."/>
            <person name="Bouchez O."/>
            <person name="Lampietro C."/>
            <person name="Lopez Roques C."/>
            <person name="Donnadieu C."/>
            <person name="Postlethwait J."/>
            <person name="Bobe J."/>
            <person name="Dillon D."/>
            <person name="Chandos A."/>
            <person name="von Hippel F."/>
            <person name="Guiguen Y."/>
        </authorList>
    </citation>
    <scope>NUCLEOTIDE SEQUENCE</scope>
    <source>
        <strain evidence="1">YG-Jan2019</strain>
    </source>
</reference>
<keyword evidence="2" id="KW-1185">Reference proteome</keyword>
<comment type="caution">
    <text evidence="1">The sequence shown here is derived from an EMBL/GenBank/DDBJ whole genome shotgun (WGS) entry which is preliminary data.</text>
</comment>
<dbReference type="Proteomes" id="UP001157502">
    <property type="component" value="Chromosome 10"/>
</dbReference>
<name>A0ACC2GQY5_DALPE</name>
<protein>
    <submittedName>
        <fullName evidence="1">Uncharacterized protein</fullName>
    </submittedName>
</protein>
<accession>A0ACC2GQY5</accession>